<keyword evidence="2" id="KW-1185">Reference proteome</keyword>
<gene>
    <name evidence="1" type="ORF">LPAF129_16440</name>
</gene>
<evidence type="ECO:0000313" key="1">
    <source>
        <dbReference type="EMBL" id="GKS81958.1"/>
    </source>
</evidence>
<evidence type="ECO:0000313" key="2">
    <source>
        <dbReference type="Proteomes" id="UP001055149"/>
    </source>
</evidence>
<reference evidence="1" key="1">
    <citation type="journal article" date="2022" name="Int. J. Syst. Evol. Microbiol.">
        <title>A novel species of lactic acid bacteria, Ligilactobacillus pabuli sp. nov., isolated from alfalfa silage.</title>
        <authorList>
            <person name="Tohno M."/>
            <person name="Tanizawa Y."/>
            <person name="Sawada H."/>
            <person name="Sakamoto M."/>
            <person name="Ohkuma M."/>
            <person name="Kobayashi H."/>
        </authorList>
    </citation>
    <scope>NUCLEOTIDE SEQUENCE</scope>
    <source>
        <strain evidence="1">AF129</strain>
    </source>
</reference>
<name>A0ABQ5JJ83_9LACO</name>
<comment type="caution">
    <text evidence="1">The sequence shown here is derived from an EMBL/GenBank/DDBJ whole genome shotgun (WGS) entry which is preliminary data.</text>
</comment>
<protein>
    <submittedName>
        <fullName evidence="1">Uncharacterized protein</fullName>
    </submittedName>
</protein>
<organism evidence="1 2">
    <name type="scientific">Ligilactobacillus pabuli</name>
    <dbReference type="NCBI Taxonomy" id="2886039"/>
    <lineage>
        <taxon>Bacteria</taxon>
        <taxon>Bacillati</taxon>
        <taxon>Bacillota</taxon>
        <taxon>Bacilli</taxon>
        <taxon>Lactobacillales</taxon>
        <taxon>Lactobacillaceae</taxon>
        <taxon>Ligilactobacillus</taxon>
    </lineage>
</organism>
<dbReference type="EMBL" id="BQXH01000016">
    <property type="protein sequence ID" value="GKS81958.1"/>
    <property type="molecule type" value="Genomic_DNA"/>
</dbReference>
<dbReference type="RefSeq" id="WP_244055933.1">
    <property type="nucleotide sequence ID" value="NZ_BQXH01000016.1"/>
</dbReference>
<proteinExistence type="predicted"/>
<dbReference type="Proteomes" id="UP001055149">
    <property type="component" value="Unassembled WGS sequence"/>
</dbReference>
<sequence>MTKNDLIAKFQNYDIYLGPKHRILKKYHEDQKATDRTYSLSVLDFSNLMGQIRRYNKETHQADDSDQFQTSQLQEQIESRFLTESNRV</sequence>
<accession>A0ABQ5JJ83</accession>